<proteinExistence type="predicted"/>
<evidence type="ECO:0000313" key="2">
    <source>
        <dbReference type="EMBL" id="KAG8183791.1"/>
    </source>
</evidence>
<evidence type="ECO:0000313" key="3">
    <source>
        <dbReference type="Proteomes" id="UP000827092"/>
    </source>
</evidence>
<reference evidence="2 3" key="1">
    <citation type="journal article" date="2022" name="Nat. Ecol. Evol.">
        <title>A masculinizing supergene underlies an exaggerated male reproductive morph in a spider.</title>
        <authorList>
            <person name="Hendrickx F."/>
            <person name="De Corte Z."/>
            <person name="Sonet G."/>
            <person name="Van Belleghem S.M."/>
            <person name="Kostlbacher S."/>
            <person name="Vangestel C."/>
        </authorList>
    </citation>
    <scope>NUCLEOTIDE SEQUENCE [LARGE SCALE GENOMIC DNA]</scope>
    <source>
        <strain evidence="2">W744_W776</strain>
    </source>
</reference>
<feature type="compositionally biased region" description="Basic residues" evidence="1">
    <location>
        <begin position="25"/>
        <end position="52"/>
    </location>
</feature>
<feature type="region of interest" description="Disordered" evidence="1">
    <location>
        <begin position="1"/>
        <end position="52"/>
    </location>
</feature>
<organism evidence="2 3">
    <name type="scientific">Oedothorax gibbosus</name>
    <dbReference type="NCBI Taxonomy" id="931172"/>
    <lineage>
        <taxon>Eukaryota</taxon>
        <taxon>Metazoa</taxon>
        <taxon>Ecdysozoa</taxon>
        <taxon>Arthropoda</taxon>
        <taxon>Chelicerata</taxon>
        <taxon>Arachnida</taxon>
        <taxon>Araneae</taxon>
        <taxon>Araneomorphae</taxon>
        <taxon>Entelegynae</taxon>
        <taxon>Araneoidea</taxon>
        <taxon>Linyphiidae</taxon>
        <taxon>Erigoninae</taxon>
        <taxon>Oedothorax</taxon>
    </lineage>
</organism>
<protein>
    <submittedName>
        <fullName evidence="2">Uncharacterized protein</fullName>
    </submittedName>
</protein>
<accession>A0AAV6UJI2</accession>
<keyword evidence="3" id="KW-1185">Reference proteome</keyword>
<name>A0AAV6UJI2_9ARAC</name>
<comment type="caution">
    <text evidence="2">The sequence shown here is derived from an EMBL/GenBank/DDBJ whole genome shotgun (WGS) entry which is preliminary data.</text>
</comment>
<sequence>MAPVKSTPRIPLPYKPQHMFLHPQHQNKKRGPSHSHLCAKKSSTKATSHKRPQFTVPSTLYYAPPPLDGNIMDSTAIQIDSSTSGRVHCVWYQKGEMGDKLGGIVVGDVGFYCVV</sequence>
<dbReference type="AlphaFoldDB" id="A0AAV6UJI2"/>
<dbReference type="EMBL" id="JAFNEN010000404">
    <property type="protein sequence ID" value="KAG8183791.1"/>
    <property type="molecule type" value="Genomic_DNA"/>
</dbReference>
<evidence type="ECO:0000256" key="1">
    <source>
        <dbReference type="SAM" id="MobiDB-lite"/>
    </source>
</evidence>
<gene>
    <name evidence="2" type="ORF">JTE90_002944</name>
</gene>
<dbReference type="Proteomes" id="UP000827092">
    <property type="component" value="Unassembled WGS sequence"/>
</dbReference>